<dbReference type="CDD" id="cd12671">
    <property type="entry name" value="RRM_CSTF2_CSTF2T"/>
    <property type="match status" value="1"/>
</dbReference>
<evidence type="ECO:0000256" key="2">
    <source>
        <dbReference type="ARBA" id="ARBA00022553"/>
    </source>
</evidence>
<comment type="caution">
    <text evidence="9">The sequence shown here is derived from an EMBL/GenBank/DDBJ whole genome shotgun (WGS) entry which is preliminary data.</text>
</comment>
<dbReference type="Proteomes" id="UP001160148">
    <property type="component" value="Unassembled WGS sequence"/>
</dbReference>
<dbReference type="Pfam" id="PF00076">
    <property type="entry name" value="RRM_1"/>
    <property type="match status" value="1"/>
</dbReference>
<dbReference type="PANTHER" id="PTHR45735">
    <property type="entry name" value="CLEAVAGE STIMULATION FACTOR SUBUNIT 2"/>
    <property type="match status" value="1"/>
</dbReference>
<evidence type="ECO:0000256" key="6">
    <source>
        <dbReference type="ARBA" id="ARBA00023242"/>
    </source>
</evidence>
<dbReference type="GO" id="GO:0005847">
    <property type="term" value="C:mRNA cleavage and polyadenylation specificity factor complex"/>
    <property type="evidence" value="ECO:0007669"/>
    <property type="project" value="TreeGrafter"/>
</dbReference>
<dbReference type="FunFam" id="1.25.40.630:FF:000001">
    <property type="entry name" value="Cleavage stimulation factor subunit 2"/>
    <property type="match status" value="1"/>
</dbReference>
<keyword evidence="10" id="KW-1185">Reference proteome</keyword>
<keyword evidence="3" id="KW-0507">mRNA processing</keyword>
<dbReference type="EMBL" id="CARXXK010000002">
    <property type="protein sequence ID" value="CAI6360026.1"/>
    <property type="molecule type" value="Genomic_DNA"/>
</dbReference>
<dbReference type="GO" id="GO:0031124">
    <property type="term" value="P:mRNA 3'-end processing"/>
    <property type="evidence" value="ECO:0007669"/>
    <property type="project" value="InterPro"/>
</dbReference>
<keyword evidence="6" id="KW-0539">Nucleus</keyword>
<evidence type="ECO:0000256" key="4">
    <source>
        <dbReference type="ARBA" id="ARBA00022737"/>
    </source>
</evidence>
<dbReference type="PROSITE" id="PS50102">
    <property type="entry name" value="RRM"/>
    <property type="match status" value="1"/>
</dbReference>
<dbReference type="PANTHER" id="PTHR45735:SF2">
    <property type="entry name" value="CLEAVAGE STIMULATION FACTOR SUBUNIT 2"/>
    <property type="match status" value="1"/>
</dbReference>
<dbReference type="InterPro" id="IPR000504">
    <property type="entry name" value="RRM_dom"/>
</dbReference>
<accession>A0AAV0WX18</accession>
<evidence type="ECO:0000256" key="7">
    <source>
        <dbReference type="PROSITE-ProRule" id="PRU00176"/>
    </source>
</evidence>
<proteinExistence type="predicted"/>
<dbReference type="Gene3D" id="1.25.40.630">
    <property type="match status" value="1"/>
</dbReference>
<dbReference type="Pfam" id="PF14304">
    <property type="entry name" value="CSTF_C"/>
    <property type="match status" value="1"/>
</dbReference>
<organism evidence="9 10">
    <name type="scientific">Macrosiphum euphorbiae</name>
    <name type="common">potato aphid</name>
    <dbReference type="NCBI Taxonomy" id="13131"/>
    <lineage>
        <taxon>Eukaryota</taxon>
        <taxon>Metazoa</taxon>
        <taxon>Ecdysozoa</taxon>
        <taxon>Arthropoda</taxon>
        <taxon>Hexapoda</taxon>
        <taxon>Insecta</taxon>
        <taxon>Pterygota</taxon>
        <taxon>Neoptera</taxon>
        <taxon>Paraneoptera</taxon>
        <taxon>Hemiptera</taxon>
        <taxon>Sternorrhyncha</taxon>
        <taxon>Aphidomorpha</taxon>
        <taxon>Aphidoidea</taxon>
        <taxon>Aphididae</taxon>
        <taxon>Macrosiphini</taxon>
        <taxon>Macrosiphum</taxon>
    </lineage>
</organism>
<keyword evidence="4" id="KW-0677">Repeat</keyword>
<evidence type="ECO:0000313" key="10">
    <source>
        <dbReference type="Proteomes" id="UP001160148"/>
    </source>
</evidence>
<name>A0AAV0WX18_9HEMI</name>
<evidence type="ECO:0000256" key="1">
    <source>
        <dbReference type="ARBA" id="ARBA00004123"/>
    </source>
</evidence>
<dbReference type="FunFam" id="1.10.20.70:FF:000001">
    <property type="entry name" value="Cleavage stimulation factor subunit 2"/>
    <property type="match status" value="1"/>
</dbReference>
<dbReference type="Gene3D" id="1.10.20.70">
    <property type="entry name" value="Transcription termination and cleavage factor, C-terminal domain"/>
    <property type="match status" value="1"/>
</dbReference>
<comment type="subcellular location">
    <subcellularLocation>
        <location evidence="1">Nucleus</location>
    </subcellularLocation>
</comment>
<dbReference type="InterPro" id="IPR026896">
    <property type="entry name" value="CSTF_C"/>
</dbReference>
<evidence type="ECO:0000256" key="3">
    <source>
        <dbReference type="ARBA" id="ARBA00022664"/>
    </source>
</evidence>
<evidence type="ECO:0000256" key="5">
    <source>
        <dbReference type="ARBA" id="ARBA00022884"/>
    </source>
</evidence>
<dbReference type="Pfam" id="PF14327">
    <property type="entry name" value="CSTF2_hinge"/>
    <property type="match status" value="1"/>
</dbReference>
<dbReference type="FunFam" id="3.30.70.330:FF:000061">
    <property type="entry name" value="cleavage stimulation factor subunit 2 isoform X1"/>
    <property type="match status" value="1"/>
</dbReference>
<dbReference type="GO" id="GO:0003729">
    <property type="term" value="F:mRNA binding"/>
    <property type="evidence" value="ECO:0007669"/>
    <property type="project" value="TreeGrafter"/>
</dbReference>
<dbReference type="InterPro" id="IPR038192">
    <property type="entry name" value="CSTF_C_sf"/>
</dbReference>
<dbReference type="AlphaFoldDB" id="A0AAV0WX18"/>
<evidence type="ECO:0000313" key="9">
    <source>
        <dbReference type="EMBL" id="CAI6360026.1"/>
    </source>
</evidence>
<feature type="domain" description="RRM" evidence="8">
    <location>
        <begin position="12"/>
        <end position="90"/>
    </location>
</feature>
<sequence length="385" mass="43356">MTEQNILDKSMRSVFVGNIPYEATEEKLKDIFNEVGPVISFKLVYDRETGKPKGYGFCEYKDQETALSAMRNLNGYEIGGRTLRVDNACTEKSRLEMQSLMMGMPTSESHYGDAVNAEKAPEIINNVVSTLPPEQLYELMKQMKECIQNNPAEARNMLLQNPQLGYALLQAQVIMKIVDPEVAKTMLHPAHKVPQTQRIPNASATTSRVQPVLQTPNNDNSIDWQHNNVYRGQSTSQDLRQPPPNQIPFLPPPPPLLSNIEPSPSFMAGRDFPRTSAMDSDQRSFGDMFRDHRPNNNFMSMPPPMIVQQPIVPEQKVPPKIIPSSQPQPQQAPKQIVKTSDSEKAALIMQVLQLTDAQIAKLPLEQRQSILQLKEKISNSNKKKD</sequence>
<reference evidence="9 10" key="1">
    <citation type="submission" date="2023-01" db="EMBL/GenBank/DDBJ databases">
        <authorList>
            <person name="Whitehead M."/>
        </authorList>
    </citation>
    <scope>NUCLEOTIDE SEQUENCE [LARGE SCALE GENOMIC DNA]</scope>
</reference>
<evidence type="ECO:0000259" key="8">
    <source>
        <dbReference type="PROSITE" id="PS50102"/>
    </source>
</evidence>
<dbReference type="Gene3D" id="3.30.70.330">
    <property type="match status" value="1"/>
</dbReference>
<keyword evidence="5 7" id="KW-0694">RNA-binding</keyword>
<dbReference type="SUPFAM" id="SSF54928">
    <property type="entry name" value="RNA-binding domain, RBD"/>
    <property type="match status" value="1"/>
</dbReference>
<dbReference type="SMART" id="SM00360">
    <property type="entry name" value="RRM"/>
    <property type="match status" value="1"/>
</dbReference>
<keyword evidence="2" id="KW-0597">Phosphoprotein</keyword>
<dbReference type="InterPro" id="IPR012677">
    <property type="entry name" value="Nucleotide-bd_a/b_plait_sf"/>
</dbReference>
<dbReference type="InterPro" id="IPR035979">
    <property type="entry name" value="RBD_domain_sf"/>
</dbReference>
<protein>
    <recommendedName>
        <fullName evidence="8">RRM domain-containing protein</fullName>
    </recommendedName>
</protein>
<dbReference type="InterPro" id="IPR025742">
    <property type="entry name" value="CSTF2_hinge"/>
</dbReference>
<gene>
    <name evidence="9" type="ORF">MEUPH1_LOCUS15371</name>
</gene>